<dbReference type="InterPro" id="IPR036986">
    <property type="entry name" value="S4_RNA-bd_sf"/>
</dbReference>
<sequence>MADNINEVRLDKWLWAARFYKTRSIAKAMIEGGKVHYNGQRAKTSKIVEVGATIKLRQGNDEKEVVVTALSDQRRGAPEAQLLYQETEKSIQEREKSPLPVKQMRCRCHTQIVAQIKKSDGI</sequence>
<dbReference type="SUPFAM" id="SSF55174">
    <property type="entry name" value="Alpha-L RNA-binding motif"/>
    <property type="match status" value="1"/>
</dbReference>
<dbReference type="CDD" id="cd00165">
    <property type="entry name" value="S4"/>
    <property type="match status" value="1"/>
</dbReference>
<gene>
    <name evidence="3" type="primary">hslR</name>
    <name evidence="3" type="ordered locus">HAPS_0829</name>
</gene>
<keyword evidence="4" id="KW-1185">Reference proteome</keyword>
<dbReference type="PATRIC" id="fig|557723.8.peg.830"/>
<evidence type="ECO:0000259" key="2">
    <source>
        <dbReference type="SMART" id="SM00363"/>
    </source>
</evidence>
<dbReference type="HOGENOM" id="CLU_101003_2_1_6"/>
<dbReference type="STRING" id="557723.HAPS_0829"/>
<dbReference type="EMBL" id="CP001321">
    <property type="protein sequence ID" value="ACL32462.1"/>
    <property type="molecule type" value="Genomic_DNA"/>
</dbReference>
<dbReference type="Pfam" id="PF01479">
    <property type="entry name" value="S4"/>
    <property type="match status" value="1"/>
</dbReference>
<accession>B8F560</accession>
<dbReference type="NCBIfam" id="NF007673">
    <property type="entry name" value="PRK10348.1"/>
    <property type="match status" value="1"/>
</dbReference>
<reference evidence="3 4" key="1">
    <citation type="journal article" date="2009" name="J. Bacteriol.">
        <title>Complete genome sequence of Haemophilus parasuis SH0165.</title>
        <authorList>
            <person name="Yue M."/>
            <person name="Yang F."/>
            <person name="Yang J."/>
            <person name="Bei W."/>
            <person name="Cai X."/>
            <person name="Chen L."/>
            <person name="Dong J."/>
            <person name="Zhou R."/>
            <person name="Jin M."/>
            <person name="Jin Q."/>
            <person name="Chen H."/>
        </authorList>
    </citation>
    <scope>NUCLEOTIDE SEQUENCE [LARGE SCALE GENOMIC DNA]</scope>
    <source>
        <strain evidence="3 4">SH0165</strain>
    </source>
</reference>
<name>B8F560_GLAP5</name>
<dbReference type="Gene3D" id="3.10.290.10">
    <property type="entry name" value="RNA-binding S4 domain"/>
    <property type="match status" value="1"/>
</dbReference>
<evidence type="ECO:0000256" key="1">
    <source>
        <dbReference type="PROSITE-ProRule" id="PRU00182"/>
    </source>
</evidence>
<proteinExistence type="predicted"/>
<keyword evidence="3" id="KW-0346">Stress response</keyword>
<evidence type="ECO:0000313" key="4">
    <source>
        <dbReference type="Proteomes" id="UP000006743"/>
    </source>
</evidence>
<dbReference type="AlphaFoldDB" id="B8F560"/>
<evidence type="ECO:0000313" key="3">
    <source>
        <dbReference type="EMBL" id="ACL32462.1"/>
    </source>
</evidence>
<dbReference type="PROSITE" id="PS50889">
    <property type="entry name" value="S4"/>
    <property type="match status" value="1"/>
</dbReference>
<keyword evidence="1" id="KW-0694">RNA-binding</keyword>
<dbReference type="InterPro" id="IPR002942">
    <property type="entry name" value="S4_RNA-bd"/>
</dbReference>
<organism evidence="3 4">
    <name type="scientific">Glaesserella parasuis serovar 5 (strain SH0165)</name>
    <name type="common">Haemophilus parasuis</name>
    <dbReference type="NCBI Taxonomy" id="557723"/>
    <lineage>
        <taxon>Bacteria</taxon>
        <taxon>Pseudomonadati</taxon>
        <taxon>Pseudomonadota</taxon>
        <taxon>Gammaproteobacteria</taxon>
        <taxon>Pasteurellales</taxon>
        <taxon>Pasteurellaceae</taxon>
        <taxon>Glaesserella</taxon>
    </lineage>
</organism>
<feature type="domain" description="RNA-binding S4" evidence="2">
    <location>
        <begin position="8"/>
        <end position="71"/>
    </location>
</feature>
<dbReference type="Proteomes" id="UP000006743">
    <property type="component" value="Chromosome"/>
</dbReference>
<dbReference type="SMART" id="SM00363">
    <property type="entry name" value="S4"/>
    <property type="match status" value="1"/>
</dbReference>
<dbReference type="GO" id="GO:0003723">
    <property type="term" value="F:RNA binding"/>
    <property type="evidence" value="ECO:0007669"/>
    <property type="project" value="UniProtKB-KW"/>
</dbReference>
<protein>
    <submittedName>
        <fullName evidence="3">Heat shock-like protein 15</fullName>
    </submittedName>
</protein>
<dbReference type="KEGG" id="hap:HAPS_0829"/>